<dbReference type="InterPro" id="IPR001251">
    <property type="entry name" value="CRAL-TRIO_dom"/>
</dbReference>
<dbReference type="CDD" id="cd00170">
    <property type="entry name" value="SEC14"/>
    <property type="match status" value="1"/>
</dbReference>
<organism evidence="7 8">
    <name type="scientific">Abrus precatorius</name>
    <name type="common">Indian licorice</name>
    <name type="synonym">Glycine abrus</name>
    <dbReference type="NCBI Taxonomy" id="3816"/>
    <lineage>
        <taxon>Eukaryota</taxon>
        <taxon>Viridiplantae</taxon>
        <taxon>Streptophyta</taxon>
        <taxon>Embryophyta</taxon>
        <taxon>Tracheophyta</taxon>
        <taxon>Spermatophyta</taxon>
        <taxon>Magnoliopsida</taxon>
        <taxon>eudicotyledons</taxon>
        <taxon>Gunneridae</taxon>
        <taxon>Pentapetalae</taxon>
        <taxon>rosids</taxon>
        <taxon>fabids</taxon>
        <taxon>Fabales</taxon>
        <taxon>Fabaceae</taxon>
        <taxon>Papilionoideae</taxon>
        <taxon>50 kb inversion clade</taxon>
        <taxon>NPAAA clade</taxon>
        <taxon>indigoferoid/millettioid clade</taxon>
        <taxon>Abreae</taxon>
        <taxon>Abrus</taxon>
    </lineage>
</organism>
<feature type="active site" description="Proton acceptor" evidence="3">
    <location>
        <position position="199"/>
    </location>
</feature>
<accession>A0A8B8JHC0</accession>
<dbReference type="PANTHER" id="PTHR47556">
    <property type="entry name" value="SEC14P-LIKE PHOSPHATIDYLINOSITOL TRANSFER FAMILY PROTEIN"/>
    <property type="match status" value="1"/>
</dbReference>
<keyword evidence="4" id="KW-0067">ATP-binding</keyword>
<dbReference type="InterPro" id="IPR036273">
    <property type="entry name" value="CRAL/TRIO_N_dom_sf"/>
</dbReference>
<proteinExistence type="inferred from homology"/>
<reference evidence="7" key="1">
    <citation type="journal article" date="2019" name="Toxins">
        <title>Detection of Abrin-Like and Prepropulchellin-Like Toxin Genes and Transcripts Using Whole Genome Sequencing and Full-Length Transcript Sequencing of Abrus precatorius.</title>
        <authorList>
            <person name="Hovde B.T."/>
            <person name="Daligault H.E."/>
            <person name="Hanschen E.R."/>
            <person name="Kunde Y.A."/>
            <person name="Johnson M.B."/>
            <person name="Starkenburg S.R."/>
            <person name="Johnson S.L."/>
        </authorList>
    </citation>
    <scope>NUCLEOTIDE SEQUENCE [LARGE SCALE GENOMIC DNA]</scope>
</reference>
<dbReference type="AlphaFoldDB" id="A0A8B8JHC0"/>
<dbReference type="PROSITE" id="PS50191">
    <property type="entry name" value="CRAL_TRIO"/>
    <property type="match status" value="1"/>
</dbReference>
<dbReference type="GO" id="GO:0016787">
    <property type="term" value="F:hydrolase activity"/>
    <property type="evidence" value="ECO:0007669"/>
    <property type="project" value="UniProtKB-KW"/>
</dbReference>
<dbReference type="Pfam" id="PF01150">
    <property type="entry name" value="GDA1_CD39"/>
    <property type="match status" value="1"/>
</dbReference>
<dbReference type="GO" id="GO:0005524">
    <property type="term" value="F:ATP binding"/>
    <property type="evidence" value="ECO:0007669"/>
    <property type="project" value="UniProtKB-KW"/>
</dbReference>
<dbReference type="Proteomes" id="UP000694853">
    <property type="component" value="Unplaced"/>
</dbReference>
<dbReference type="SUPFAM" id="SSF52087">
    <property type="entry name" value="CRAL/TRIO domain"/>
    <property type="match status" value="1"/>
</dbReference>
<protein>
    <submittedName>
        <fullName evidence="8">Probable apyrase 7 isoform X1</fullName>
    </submittedName>
</protein>
<gene>
    <name evidence="8" type="primary">LOC113846593</name>
</gene>
<dbReference type="RefSeq" id="XP_027330845.1">
    <property type="nucleotide sequence ID" value="XM_027475044.1"/>
</dbReference>
<dbReference type="KEGG" id="aprc:113846593"/>
<dbReference type="SMART" id="SM00516">
    <property type="entry name" value="SEC14"/>
    <property type="match status" value="1"/>
</dbReference>
<keyword evidence="4" id="KW-0547">Nucleotide-binding</keyword>
<dbReference type="Pfam" id="PF00650">
    <property type="entry name" value="CRAL_TRIO"/>
    <property type="match status" value="1"/>
</dbReference>
<evidence type="ECO:0000256" key="4">
    <source>
        <dbReference type="PIRSR" id="PIRSR600407-2"/>
    </source>
</evidence>
<evidence type="ECO:0000256" key="2">
    <source>
        <dbReference type="ARBA" id="ARBA00022801"/>
    </source>
</evidence>
<feature type="binding site" evidence="4">
    <location>
        <begin position="230"/>
        <end position="234"/>
    </location>
    <ligand>
        <name>ATP</name>
        <dbReference type="ChEBI" id="CHEBI:30616"/>
    </ligand>
</feature>
<evidence type="ECO:0000256" key="1">
    <source>
        <dbReference type="ARBA" id="ARBA00009283"/>
    </source>
</evidence>
<keyword evidence="5" id="KW-0812">Transmembrane</keyword>
<feature type="domain" description="CRAL-TRIO" evidence="6">
    <location>
        <begin position="625"/>
        <end position="776"/>
    </location>
</feature>
<reference evidence="8" key="2">
    <citation type="submission" date="2025-08" db="UniProtKB">
        <authorList>
            <consortium name="RefSeq"/>
        </authorList>
    </citation>
    <scope>IDENTIFICATION</scope>
    <source>
        <tissue evidence="8">Young leaves</tissue>
    </source>
</reference>
<evidence type="ECO:0000313" key="8">
    <source>
        <dbReference type="RefSeq" id="XP_027330845.1"/>
    </source>
</evidence>
<evidence type="ECO:0000256" key="5">
    <source>
        <dbReference type="SAM" id="Phobius"/>
    </source>
</evidence>
<dbReference type="PANTHER" id="PTHR47556:SF1">
    <property type="entry name" value="SEC14P-LIKE PHOSPHATIDYLINOSITOL TRANSFER FAMILY PROTEIN"/>
    <property type="match status" value="1"/>
</dbReference>
<dbReference type="Gene3D" id="3.30.420.40">
    <property type="match status" value="1"/>
</dbReference>
<dbReference type="OrthoDB" id="6372431at2759"/>
<keyword evidence="7" id="KW-1185">Reference proteome</keyword>
<dbReference type="GeneID" id="113846593"/>
<keyword evidence="5" id="KW-1133">Transmembrane helix</keyword>
<keyword evidence="2" id="KW-0378">Hydrolase</keyword>
<dbReference type="InterPro" id="IPR036865">
    <property type="entry name" value="CRAL-TRIO_dom_sf"/>
</dbReference>
<dbReference type="InterPro" id="IPR000407">
    <property type="entry name" value="GDA1_CD39_NTPase"/>
</dbReference>
<sequence length="776" mass="87590">MQVPKSPSKDKRFANHKWLLKFGLLILVMLLLLLPFYLESDNANTRNPLIASSYYTVVIDCGSTGTRVNVYEWKVGVEGVGKGNLPILLHSYPDNTTKTSLWKTSCQYHCMQTDPGLDNFVNDSLGVREALEPLVVWAEHLVPREMHGDTPVFVLATAGLRRLPRDDADRVLGDVEAVVKDHSFMFSKSWIRVLSGREEAYYGWVALNYKMGSFDNYSVSPTLGIIDLGGSSLQIVAEIDDGAARNDVHVMRSKLNSIESRIVAYSLPAFGLNEAFDRTVLMLRNNQSVERTRSVFEVRHPCLVSTFVQNYTCHSCSIFDSTYQKNHSQPQSSEPYSLHLIGEPDWEQCKELAIAAAMNLSNSEVSHPTVSKNCQGTGILNLTAVAQPIKRFHALSGFYFVHNKLNLSPRANLTIVWESGRQICSSLWSGWSSFSDNPNYAGQFCFRVAYMASLIEYGLCLGNVEMVFGPGDVSWTLGAALIEGKFLWLNSTTTSRKAQTIILTLKNVKDRVERSSCRMALVRSLYPTIALPLSTLSVTTNFSVRCSNLHPQPQMDSRKLVLAVKDKLEKDHHSLPVGRNGRDDEDMILWFLKDRKFSVEEAVSKLTKAIKWRQDFEVSKLTEEVVNEVAQTGKAYVHDFLDINDRPVLVVVASKHFPEAHDPAADERLCVFLIEKALSKLPTGKEQILGIVDLKGFGTENADLKFLTFLFDVFYYYYPKRLGQVLFVDAPFVFKPIWQLVKPLLKSYASLVRFCSAEDVRKEYFTDKTLPPRFRD</sequence>
<dbReference type="SUPFAM" id="SSF46938">
    <property type="entry name" value="CRAL/TRIO N-terminal domain"/>
    <property type="match status" value="1"/>
</dbReference>
<name>A0A8B8JHC0_ABRPR</name>
<evidence type="ECO:0000313" key="7">
    <source>
        <dbReference type="Proteomes" id="UP000694853"/>
    </source>
</evidence>
<dbReference type="Gene3D" id="3.30.420.150">
    <property type="entry name" value="Exopolyphosphatase. Domain 2"/>
    <property type="match status" value="1"/>
</dbReference>
<comment type="similarity">
    <text evidence="1">Belongs to the GDA1/CD39 NTPase family.</text>
</comment>
<feature type="transmembrane region" description="Helical" evidence="5">
    <location>
        <begin position="18"/>
        <end position="38"/>
    </location>
</feature>
<keyword evidence="5" id="KW-0472">Membrane</keyword>
<dbReference type="Gene3D" id="3.40.525.10">
    <property type="entry name" value="CRAL-TRIO lipid binding domain"/>
    <property type="match status" value="1"/>
</dbReference>
<evidence type="ECO:0000256" key="3">
    <source>
        <dbReference type="PIRSR" id="PIRSR600407-1"/>
    </source>
</evidence>
<evidence type="ECO:0000259" key="6">
    <source>
        <dbReference type="PROSITE" id="PS50191"/>
    </source>
</evidence>